<reference evidence="1" key="2">
    <citation type="submission" date="2012-12" db="EMBL/GenBank/DDBJ databases">
        <authorList>
            <person name="Gao Y.W."/>
            <person name="Fan S.T."/>
            <person name="Sun H.T."/>
            <person name="Wang Z."/>
            <person name="Gao X.L."/>
            <person name="Li Y.G."/>
            <person name="Wang T.C."/>
            <person name="Zhang K."/>
            <person name="Xu W.W."/>
            <person name="Yu Z.J."/>
            <person name="Xia X.Z."/>
        </authorList>
    </citation>
    <scope>NUCLEOTIDE SEQUENCE</scope>
    <source>
        <strain evidence="1">FR3</strain>
    </source>
</reference>
<gene>
    <name evidence="1 4 5" type="ORF">Bm9453</name>
    <name evidence="2" type="ORF">BM_BM9453</name>
    <name evidence="1" type="ORF">BM_Bm9453</name>
</gene>
<evidence type="ECO:0000313" key="5">
    <source>
        <dbReference type="WormBase" id="Bm9453a"/>
    </source>
</evidence>
<evidence type="ECO:0000313" key="2">
    <source>
        <dbReference type="EMBL" id="VIO97268.1"/>
    </source>
</evidence>
<accession>A0A4E9FNT6</accession>
<evidence type="ECO:0000313" key="3">
    <source>
        <dbReference type="Proteomes" id="UP000006672"/>
    </source>
</evidence>
<dbReference type="STRING" id="6279.A0A0K0JZC8"/>
<dbReference type="KEGG" id="bmy:BM_BM9453"/>
<dbReference type="OMA" id="EYWRDEC"/>
<sequence length="212" mass="24738">MYILACPLQENITLRYVAPKSPKIICEGDLSDSEEGLRGEERKQRSRLQQLHLQIEELRELNLPTKQTEEELWDVQTAITMLSRKLKSIRMENSGKIKTRKNDGPTPTLEMFEEKQLLAACTALREDIARHKLEIIALDQCLNAMENKSFETLKNIDDEYGEEYWRDECLKEEKERDNLLSEIVSLRNACCQLRAQIELNAVKRLTLLVTRF</sequence>
<reference evidence="2" key="3">
    <citation type="submission" date="2019-04" db="EMBL/GenBank/DDBJ databases">
        <authorList>
            <person name="Howe K."/>
            <person name="Paulini M."/>
            <person name="Williams G."/>
        </authorList>
    </citation>
    <scope>NUCLEOTIDE SEQUENCE [LARGE SCALE GENOMIC DNA]</scope>
    <source>
        <strain evidence="2">FR3</strain>
    </source>
</reference>
<dbReference type="EMBL" id="LN856915">
    <property type="protein sequence ID" value="CDP93961.1"/>
    <property type="molecule type" value="Genomic_DNA"/>
</dbReference>
<keyword evidence="3" id="KW-1185">Reference proteome</keyword>
<dbReference type="EMBL" id="CAAKNF010000194">
    <property type="protein sequence ID" value="VIO97268.1"/>
    <property type="molecule type" value="Genomic_DNA"/>
</dbReference>
<dbReference type="RefSeq" id="XP_042936945.1">
    <property type="nucleotide sequence ID" value="XM_043081011.1"/>
</dbReference>
<accession>A0A0K0JZC8</accession>
<organism evidence="1">
    <name type="scientific">Brugia malayi</name>
    <name type="common">Filarial nematode worm</name>
    <dbReference type="NCBI Taxonomy" id="6279"/>
    <lineage>
        <taxon>Eukaryota</taxon>
        <taxon>Metazoa</taxon>
        <taxon>Ecdysozoa</taxon>
        <taxon>Nematoda</taxon>
        <taxon>Chromadorea</taxon>
        <taxon>Rhabditida</taxon>
        <taxon>Spirurina</taxon>
        <taxon>Spiruromorpha</taxon>
        <taxon>Filarioidea</taxon>
        <taxon>Onchocercidae</taxon>
        <taxon>Brugia</taxon>
    </lineage>
</organism>
<dbReference type="Gene3D" id="1.20.58.90">
    <property type="match status" value="1"/>
</dbReference>
<dbReference type="CTD" id="6106112"/>
<dbReference type="Proteomes" id="UP000006672">
    <property type="component" value="Unassembled WGS sequence"/>
</dbReference>
<protein>
    <submittedName>
        <fullName evidence="1">Bm9453, isoform a</fullName>
    </submittedName>
    <submittedName>
        <fullName evidence="2 4">Rlip, putative</fullName>
    </submittedName>
</protein>
<evidence type="ECO:0000313" key="4">
    <source>
        <dbReference type="WBParaSite" id="Bm9453a.1"/>
    </source>
</evidence>
<reference evidence="1 3" key="1">
    <citation type="journal article" date="2007" name="Science">
        <title>Draft genome of the filarial nematode parasite Brugia malayi.</title>
        <authorList>
            <person name="Ghedin E."/>
            <person name="Wang S."/>
            <person name="Spiro D."/>
            <person name="Caler E."/>
            <person name="Zhao Q."/>
            <person name="Crabtree J."/>
            <person name="Allen J.E."/>
            <person name="Delcher A.L."/>
            <person name="Guiliano D.B."/>
            <person name="Miranda-Saavedra D."/>
            <person name="Angiuoli S.V."/>
            <person name="Creasy T."/>
            <person name="Amedeo P."/>
            <person name="Haas B."/>
            <person name="El-Sayed N.M."/>
            <person name="Wortman J.R."/>
            <person name="Feldblyum T."/>
            <person name="Tallon L."/>
            <person name="Schatz M."/>
            <person name="Shumway M."/>
            <person name="Koo H."/>
            <person name="Salzberg S.L."/>
            <person name="Schobel S."/>
            <person name="Pertea M."/>
            <person name="Pop M."/>
            <person name="White O."/>
            <person name="Barton G.J."/>
            <person name="Carlow C.K."/>
            <person name="Crawford M.J."/>
            <person name="Daub J."/>
            <person name="Dimmic M.W."/>
            <person name="Estes C.F."/>
            <person name="Foster J.M."/>
            <person name="Ganatra M."/>
            <person name="Gregory W.F."/>
            <person name="Johnson N.M."/>
            <person name="Jin J."/>
            <person name="Komuniecki R."/>
            <person name="Korf I."/>
            <person name="Kumar S."/>
            <person name="Laney S."/>
            <person name="Li B.W."/>
            <person name="Li W."/>
            <person name="Lindblom T.H."/>
            <person name="Lustigman S."/>
            <person name="Ma D."/>
            <person name="Maina C.V."/>
            <person name="Martin D.M."/>
            <person name="McCarter J.P."/>
            <person name="McReynolds L."/>
            <person name="Mitreva M."/>
            <person name="Nutman T.B."/>
            <person name="Parkinson J."/>
            <person name="Peregrin-Alvarez J.M."/>
            <person name="Poole C."/>
            <person name="Ren Q."/>
            <person name="Saunders L."/>
            <person name="Sluder A.E."/>
            <person name="Smith K."/>
            <person name="Stanke M."/>
            <person name="Unnasch T.R."/>
            <person name="Ware J."/>
            <person name="Wei A.D."/>
            <person name="Weil G."/>
            <person name="Williams D.J."/>
            <person name="Zhang Y."/>
            <person name="Williams S.A."/>
            <person name="Fraser-Liggett C."/>
            <person name="Slatko B."/>
            <person name="Blaxter M.L."/>
            <person name="Scott A.L."/>
        </authorList>
    </citation>
    <scope>NUCLEOTIDE SEQUENCE</scope>
    <source>
        <strain evidence="1 3">FR3</strain>
    </source>
</reference>
<dbReference type="WBParaSite" id="Bm9453a.1">
    <property type="protein sequence ID" value="Bm9453a.1"/>
    <property type="gene ID" value="WBGene00229714"/>
</dbReference>
<evidence type="ECO:0000313" key="1">
    <source>
        <dbReference type="EMBL" id="CDP93961.1"/>
    </source>
</evidence>
<dbReference type="GeneID" id="6106112"/>
<dbReference type="OrthoDB" id="10033734at2759"/>
<reference evidence="4" key="4">
    <citation type="submission" date="2019-12" db="UniProtKB">
        <authorList>
            <consortium name="WormBaseParasite"/>
        </authorList>
    </citation>
    <scope>IDENTIFICATION</scope>
</reference>
<proteinExistence type="predicted"/>
<dbReference type="WormBase" id="Bm9453a">
    <property type="protein sequence ID" value="BM25411"/>
    <property type="gene ID" value="WBGene00229714"/>
</dbReference>
<name>A0A0K0JZC8_BRUMA</name>
<dbReference type="AlphaFoldDB" id="A0A0K0JZC8"/>